<dbReference type="EMBL" id="AP022578">
    <property type="protein sequence ID" value="BBX88333.1"/>
    <property type="molecule type" value="Genomic_DNA"/>
</dbReference>
<evidence type="ECO:0000313" key="4">
    <source>
        <dbReference type="Proteomes" id="UP000465609"/>
    </source>
</evidence>
<evidence type="ECO:0000313" key="3">
    <source>
        <dbReference type="EMBL" id="BBX88333.1"/>
    </source>
</evidence>
<evidence type="ECO:0000313" key="2">
    <source>
        <dbReference type="EMBL" id="BBX88068.1"/>
    </source>
</evidence>
<feature type="transmembrane region" description="Helical" evidence="1">
    <location>
        <begin position="43"/>
        <end position="62"/>
    </location>
</feature>
<accession>A0ABM7IMM9</accession>
<gene>
    <name evidence="2" type="ORF">MAUB_62690</name>
    <name evidence="3" type="ORF">MAUB_65340</name>
</gene>
<keyword evidence="2" id="KW-0614">Plasmid</keyword>
<keyword evidence="1" id="KW-1133">Transmembrane helix</keyword>
<evidence type="ECO:0000256" key="1">
    <source>
        <dbReference type="SAM" id="Phobius"/>
    </source>
</evidence>
<keyword evidence="1" id="KW-0812">Transmembrane</keyword>
<proteinExistence type="predicted"/>
<reference evidence="2" key="2">
    <citation type="submission" date="2020-02" db="EMBL/GenBank/DDBJ databases">
        <authorList>
            <person name="Matsumoto Y."/>
            <person name="Motooka D."/>
            <person name="Nakamura S."/>
        </authorList>
    </citation>
    <scope>NUCLEOTIDE SEQUENCE</scope>
    <source>
        <strain evidence="2">JCM 15296</strain>
        <plasmid evidence="2">pJCM15296</plasmid>
    </source>
</reference>
<name>A0ABM7IMM9_9MYCO</name>
<evidence type="ECO:0008006" key="5">
    <source>
        <dbReference type="Google" id="ProtNLM"/>
    </source>
</evidence>
<dbReference type="Proteomes" id="UP000465609">
    <property type="component" value="Plasmid pJCM15296"/>
</dbReference>
<keyword evidence="4" id="KW-1185">Reference proteome</keyword>
<sequence>MDIISASHHVYYIIAGVSATAALAIAIVRGLHHGWRKGAGAGIGTFFGFVFFSILIVNAVGIRDWGNTEFQKDTGIHSDRSSVYGR</sequence>
<dbReference type="RefSeq" id="WP_138233497.1">
    <property type="nucleotide sequence ID" value="NZ_AP022578.1"/>
</dbReference>
<geneLocation type="plasmid" evidence="2 4">
    <name>pJCM15296</name>
</geneLocation>
<protein>
    <recommendedName>
        <fullName evidence="5">DUF4190 domain-containing protein</fullName>
    </recommendedName>
</protein>
<keyword evidence="1" id="KW-0472">Membrane</keyword>
<organism evidence="2 4">
    <name type="scientific">Mycolicibacterium aubagnense</name>
    <dbReference type="NCBI Taxonomy" id="319707"/>
    <lineage>
        <taxon>Bacteria</taxon>
        <taxon>Bacillati</taxon>
        <taxon>Actinomycetota</taxon>
        <taxon>Actinomycetes</taxon>
        <taxon>Mycobacteriales</taxon>
        <taxon>Mycobacteriaceae</taxon>
        <taxon>Mycolicibacterium</taxon>
    </lineage>
</organism>
<reference evidence="2 4" key="1">
    <citation type="journal article" date="2019" name="Emerg. Microbes Infect.">
        <title>Comprehensive subspecies identification of 175 nontuberculous mycobacteria species based on 7547 genomic profiles.</title>
        <authorList>
            <person name="Matsumoto Y."/>
            <person name="Kinjo T."/>
            <person name="Motooka D."/>
            <person name="Nabeya D."/>
            <person name="Jung N."/>
            <person name="Uechi K."/>
            <person name="Horii T."/>
            <person name="Iida T."/>
            <person name="Fujita J."/>
            <person name="Nakamura S."/>
        </authorList>
    </citation>
    <scope>NUCLEOTIDE SEQUENCE [LARGE SCALE GENOMIC DNA]</scope>
    <source>
        <strain evidence="2 4">JCM 15296</strain>
        <plasmid evidence="2">pJCM15296</plasmid>
    </source>
</reference>
<feature type="transmembrane region" description="Helical" evidence="1">
    <location>
        <begin position="12"/>
        <end position="31"/>
    </location>
</feature>
<dbReference type="EMBL" id="AP022578">
    <property type="protein sequence ID" value="BBX88068.1"/>
    <property type="molecule type" value="Genomic_DNA"/>
</dbReference>